<dbReference type="RefSeq" id="WP_235066605.1">
    <property type="nucleotide sequence ID" value="NZ_JAKFGM010000001.1"/>
</dbReference>
<accession>A0A9X1QKB9</accession>
<dbReference type="AlphaFoldDB" id="A0A9X1QKB9"/>
<proteinExistence type="predicted"/>
<keyword evidence="3" id="KW-1185">Reference proteome</keyword>
<sequence length="211" mass="22923">MRAKIGGAVLAAVMGVYSPAALAGNKAEPSLNEVRALTAKYQDVNVALAEGYIRDPANMCETADMMGRPKALGAMGIHYFRPDMLGISAPPNPRVNGNGTHTDFRKPSILIYEPQADGSLKLVAVENLVFAKAWHEAGNVRPPSFHGVEYDSMKDDPATAIDEAHMFEPHYDRHVWLYRKNPSGVFAQFNPKVSCAAYAAANFAHSDHAAR</sequence>
<dbReference type="Proteomes" id="UP001139410">
    <property type="component" value="Unassembled WGS sequence"/>
</dbReference>
<evidence type="ECO:0000256" key="1">
    <source>
        <dbReference type="SAM" id="SignalP"/>
    </source>
</evidence>
<protein>
    <submittedName>
        <fullName evidence="2">Uncharacterized protein</fullName>
    </submittedName>
</protein>
<reference evidence="2" key="1">
    <citation type="submission" date="2022-01" db="EMBL/GenBank/DDBJ databases">
        <authorList>
            <person name="Jo J.-H."/>
            <person name="Im W.-T."/>
        </authorList>
    </citation>
    <scope>NUCLEOTIDE SEQUENCE</scope>
    <source>
        <strain evidence="2">G124</strain>
    </source>
</reference>
<name>A0A9X1QKB9_9SPHN</name>
<comment type="caution">
    <text evidence="2">The sequence shown here is derived from an EMBL/GenBank/DDBJ whole genome shotgun (WGS) entry which is preliminary data.</text>
</comment>
<evidence type="ECO:0000313" key="3">
    <source>
        <dbReference type="Proteomes" id="UP001139410"/>
    </source>
</evidence>
<evidence type="ECO:0000313" key="2">
    <source>
        <dbReference type="EMBL" id="MCF2514124.1"/>
    </source>
</evidence>
<feature type="signal peptide" evidence="1">
    <location>
        <begin position="1"/>
        <end position="23"/>
    </location>
</feature>
<organism evidence="2 3">
    <name type="scientific">Sphingomonas cremea</name>
    <dbReference type="NCBI Taxonomy" id="2904799"/>
    <lineage>
        <taxon>Bacteria</taxon>
        <taxon>Pseudomonadati</taxon>
        <taxon>Pseudomonadota</taxon>
        <taxon>Alphaproteobacteria</taxon>
        <taxon>Sphingomonadales</taxon>
        <taxon>Sphingomonadaceae</taxon>
        <taxon>Sphingomonas</taxon>
    </lineage>
</organism>
<feature type="chain" id="PRO_5040939509" evidence="1">
    <location>
        <begin position="24"/>
        <end position="211"/>
    </location>
</feature>
<dbReference type="EMBL" id="JAKFGM010000001">
    <property type="protein sequence ID" value="MCF2514124.1"/>
    <property type="molecule type" value="Genomic_DNA"/>
</dbReference>
<gene>
    <name evidence="2" type="ORF">LVY65_03440</name>
</gene>
<keyword evidence="1" id="KW-0732">Signal</keyword>